<dbReference type="InterPro" id="IPR001374">
    <property type="entry name" value="R3H_dom"/>
</dbReference>
<dbReference type="CDD" id="cd18791">
    <property type="entry name" value="SF2_C_RHA"/>
    <property type="match status" value="1"/>
</dbReference>
<dbReference type="InterPro" id="IPR027417">
    <property type="entry name" value="P-loop_NTPase"/>
</dbReference>
<dbReference type="SMART" id="SM00847">
    <property type="entry name" value="HA2"/>
    <property type="match status" value="1"/>
</dbReference>
<dbReference type="CDD" id="cd17917">
    <property type="entry name" value="DEXHc_RHA-like"/>
    <property type="match status" value="1"/>
</dbReference>
<dbReference type="InterPro" id="IPR036867">
    <property type="entry name" value="R3H_dom_sf"/>
</dbReference>
<proteinExistence type="predicted"/>
<dbReference type="GO" id="GO:0003723">
    <property type="term" value="F:RNA binding"/>
    <property type="evidence" value="ECO:0007669"/>
    <property type="project" value="TreeGrafter"/>
</dbReference>
<dbReference type="Pfam" id="PF00271">
    <property type="entry name" value="Helicase_C"/>
    <property type="match status" value="1"/>
</dbReference>
<organism evidence="7 8">
    <name type="scientific">Seminavis robusta</name>
    <dbReference type="NCBI Taxonomy" id="568900"/>
    <lineage>
        <taxon>Eukaryota</taxon>
        <taxon>Sar</taxon>
        <taxon>Stramenopiles</taxon>
        <taxon>Ochrophyta</taxon>
        <taxon>Bacillariophyta</taxon>
        <taxon>Bacillariophyceae</taxon>
        <taxon>Bacillariophycidae</taxon>
        <taxon>Naviculales</taxon>
        <taxon>Naviculaceae</taxon>
        <taxon>Seminavis</taxon>
    </lineage>
</organism>
<name>A0A9N8HAV0_9STRA</name>
<dbReference type="OrthoDB" id="5600252at2759"/>
<evidence type="ECO:0000313" key="8">
    <source>
        <dbReference type="Proteomes" id="UP001153069"/>
    </source>
</evidence>
<feature type="region of interest" description="Disordered" evidence="3">
    <location>
        <begin position="565"/>
        <end position="604"/>
    </location>
</feature>
<keyword evidence="8" id="KW-1185">Reference proteome</keyword>
<dbReference type="Pfam" id="PF07717">
    <property type="entry name" value="OB_NTP_bind"/>
    <property type="match status" value="1"/>
</dbReference>
<feature type="compositionally biased region" description="Acidic residues" evidence="3">
    <location>
        <begin position="638"/>
        <end position="648"/>
    </location>
</feature>
<dbReference type="EMBL" id="CAICTM010000334">
    <property type="protein sequence ID" value="CAB9508133.1"/>
    <property type="molecule type" value="Genomic_DNA"/>
</dbReference>
<dbReference type="PROSITE" id="PS51192">
    <property type="entry name" value="HELICASE_ATP_BIND_1"/>
    <property type="match status" value="1"/>
</dbReference>
<feature type="compositionally biased region" description="Basic and acidic residues" evidence="3">
    <location>
        <begin position="260"/>
        <end position="275"/>
    </location>
</feature>
<evidence type="ECO:0000259" key="4">
    <source>
        <dbReference type="PROSITE" id="PS51061"/>
    </source>
</evidence>
<keyword evidence="2" id="KW-0067">ATP-binding</keyword>
<feature type="region of interest" description="Disordered" evidence="3">
    <location>
        <begin position="1"/>
        <end position="98"/>
    </location>
</feature>
<dbReference type="Pfam" id="PF00270">
    <property type="entry name" value="DEAD"/>
    <property type="match status" value="1"/>
</dbReference>
<gene>
    <name evidence="7" type="ORF">SEMRO_335_G119970.1</name>
</gene>
<dbReference type="Proteomes" id="UP001153069">
    <property type="component" value="Unassembled WGS sequence"/>
</dbReference>
<dbReference type="InterPro" id="IPR048333">
    <property type="entry name" value="HA2_WH"/>
</dbReference>
<evidence type="ECO:0000256" key="3">
    <source>
        <dbReference type="SAM" id="MobiDB-lite"/>
    </source>
</evidence>
<dbReference type="PROSITE" id="PS51194">
    <property type="entry name" value="HELICASE_CTER"/>
    <property type="match status" value="1"/>
</dbReference>
<dbReference type="GO" id="GO:0004386">
    <property type="term" value="F:helicase activity"/>
    <property type="evidence" value="ECO:0007669"/>
    <property type="project" value="UniProtKB-KW"/>
</dbReference>
<feature type="region of interest" description="Disordered" evidence="3">
    <location>
        <begin position="246"/>
        <end position="282"/>
    </location>
</feature>
<evidence type="ECO:0000313" key="7">
    <source>
        <dbReference type="EMBL" id="CAB9508133.1"/>
    </source>
</evidence>
<dbReference type="Gene3D" id="3.40.50.300">
    <property type="entry name" value="P-loop containing nucleotide triphosphate hydrolases"/>
    <property type="match status" value="2"/>
</dbReference>
<evidence type="ECO:0000259" key="5">
    <source>
        <dbReference type="PROSITE" id="PS51192"/>
    </source>
</evidence>
<dbReference type="GO" id="GO:0005524">
    <property type="term" value="F:ATP binding"/>
    <property type="evidence" value="ECO:0007669"/>
    <property type="project" value="UniProtKB-KW"/>
</dbReference>
<dbReference type="Pfam" id="PF01424">
    <property type="entry name" value="R3H"/>
    <property type="match status" value="1"/>
</dbReference>
<dbReference type="PANTHER" id="PTHR18934">
    <property type="entry name" value="ATP-DEPENDENT RNA HELICASE"/>
    <property type="match status" value="1"/>
</dbReference>
<dbReference type="Gene3D" id="1.20.120.1080">
    <property type="match status" value="1"/>
</dbReference>
<dbReference type="InterPro" id="IPR011709">
    <property type="entry name" value="DEAD-box_helicase_OB_fold"/>
</dbReference>
<feature type="domain" description="Helicase C-terminal" evidence="6">
    <location>
        <begin position="694"/>
        <end position="874"/>
    </location>
</feature>
<sequence length="1297" mass="143853">MSNEASRGSGRRPGRGRGRGRGRGGRGRSGRGTGGRGGRGRGRSQRYDGTGEATSQPAYNPPNRQPNWQQPQKPVPTKPQGPVKKNGEKGAEAFTIEEADRIRFTQMLLALRESHWESTDPIPKVEFPPTLTNTERKFIHQLASQLGLHSKSSGKGESRRIAIYPSKNNAKNTAEDGDDLSGIPSLRIGDKGIKALQQHFQKHPPSKIEAQESRDTGSSLVDAMQNNKDNNDAVKDALSQMGLQVNNDKDNKKQYKHSVKPIDLERRKQHHEAAQRQKKSNQEALQAMMNMRAQLPASKHQDEIVKKVNEHQVTIISGDTGCGKSTQVPQFVLDANPTSNIVVTQPRRIAAISIAERVAYEQLQTTTGGQVGFKVRLESSQSDKTQLMFMTPGVLLRHLQRDPYLQEYTHIIMDEVHERDQYQEFLLIVLRDLLPQRPDLRLILMSATLQTEKLVEYFLANNDSTKAPARVEMEGRMFPVQEFFLEHVLDMTGFISVTEDEIEGKVQTGIATMTDDQLERELAAFTKSEIQPEQTKVHPKLRCVLCRRKDFKDAVELGTHLALCDGGGDDDSFDPGAGDKQVSAPSFGGNNVGKQEQPDQGDLLQNMKFEDYDVDGEYELDDFEFEINGQADASSNSDESEAEAADDPGTEKWDGQSAFPANLEATEVGEGEVVVTKREEAILKQYQASHDDAQIDNFLLLETIRYICQSSYGDGAILVFLPGWQEISECTVLLESTPPFSNRNKYWVLPLHSGVPVQAQRKVLSRPPTGIRKIVLATNLAETSLTIDDISFVVDSGRAKEKSYDPHLKTSTLQPTWISAASAKQRKGRAGRVKRGVCFHLFSQRRHQSMRPFVDSELLRTPLEEICLQTKQLFPSCDIPAFLAKAMSAPHARSISNALELLVDLGAMQPETNNLTDLGECLAMLSLEPRVGKMVVWSYLLGCARVAADMAVAMSYKSPFTLPPPHQRKAADGAKVQLSYRSESDQLTVHYLLEKRAELMRANGRQQSFAEFCRKNFIGVNVIQMISEVRKNLTRELSMLGFPSPALTGQPNQRRGGGGRGNISRGAGQQLPYHNRHDNEHALWHAAIAAGLYPNVALRKRGDVNFSTRTNQKVKVHISSVNAVKGQPLNAKSEAPKGQLEFVCFGEMVKGTAQFFTVNQTTHLSSPLPLLLLCGTSLNVRPCRVHEPEDDETMKPSGDDNNSKSILTLDDWIIFQCDSEVAAHIVMLRKRLDSAFWHAIANSGFKRSNNSNAAGKNLLSRLGACDRDAIETLGPVLQSAHVQSEAAKSSSPAAYRR</sequence>
<evidence type="ECO:0000256" key="2">
    <source>
        <dbReference type="ARBA" id="ARBA00022840"/>
    </source>
</evidence>
<dbReference type="Gene3D" id="3.30.1370.50">
    <property type="entry name" value="R3H-like domain"/>
    <property type="match status" value="1"/>
</dbReference>
<feature type="region of interest" description="Disordered" evidence="3">
    <location>
        <begin position="630"/>
        <end position="656"/>
    </location>
</feature>
<dbReference type="FunFam" id="3.40.50.300:FF:001760">
    <property type="entry name" value="ATP-dependent RNA helicase"/>
    <property type="match status" value="1"/>
</dbReference>
<dbReference type="InterPro" id="IPR011545">
    <property type="entry name" value="DEAD/DEAH_box_helicase_dom"/>
</dbReference>
<dbReference type="SMART" id="SM00487">
    <property type="entry name" value="DEXDc"/>
    <property type="match status" value="1"/>
</dbReference>
<evidence type="ECO:0000259" key="6">
    <source>
        <dbReference type="PROSITE" id="PS51194"/>
    </source>
</evidence>
<dbReference type="SUPFAM" id="SSF52540">
    <property type="entry name" value="P-loop containing nucleoside triphosphate hydrolases"/>
    <property type="match status" value="1"/>
</dbReference>
<dbReference type="InterPro" id="IPR007502">
    <property type="entry name" value="Helicase-assoc_dom"/>
</dbReference>
<comment type="caution">
    <text evidence="7">The sequence shown here is derived from an EMBL/GenBank/DDBJ whole genome shotgun (WGS) entry which is preliminary data.</text>
</comment>
<dbReference type="InterPro" id="IPR001650">
    <property type="entry name" value="Helicase_C-like"/>
</dbReference>
<dbReference type="SMART" id="SM00393">
    <property type="entry name" value="R3H"/>
    <property type="match status" value="1"/>
</dbReference>
<feature type="region of interest" description="Disordered" evidence="3">
    <location>
        <begin position="164"/>
        <end position="183"/>
    </location>
</feature>
<keyword evidence="7" id="KW-0378">Hydrolase</keyword>
<dbReference type="PANTHER" id="PTHR18934:SF213">
    <property type="entry name" value="3'-5' RNA HELICASE YTHDC2"/>
    <property type="match status" value="1"/>
</dbReference>
<dbReference type="Pfam" id="PF21010">
    <property type="entry name" value="HA2_C"/>
    <property type="match status" value="1"/>
</dbReference>
<feature type="domain" description="R3H" evidence="4">
    <location>
        <begin position="98"/>
        <end position="167"/>
    </location>
</feature>
<dbReference type="Pfam" id="PF04408">
    <property type="entry name" value="WHD_HA2"/>
    <property type="match status" value="1"/>
</dbReference>
<feature type="compositionally biased region" description="Basic residues" evidence="3">
    <location>
        <begin position="9"/>
        <end position="29"/>
    </location>
</feature>
<dbReference type="SUPFAM" id="SSF82708">
    <property type="entry name" value="R3H domain"/>
    <property type="match status" value="1"/>
</dbReference>
<dbReference type="PROSITE" id="PS51061">
    <property type="entry name" value="R3H"/>
    <property type="match status" value="1"/>
</dbReference>
<keyword evidence="7" id="KW-0347">Helicase</keyword>
<dbReference type="SMART" id="SM00490">
    <property type="entry name" value="HELICc"/>
    <property type="match status" value="1"/>
</dbReference>
<accession>A0A9N8HAV0</accession>
<protein>
    <submittedName>
        <fullName evidence="7">DExH-box ATP-dependent RNA helicase DExH1</fullName>
    </submittedName>
</protein>
<feature type="region of interest" description="Disordered" evidence="3">
    <location>
        <begin position="1043"/>
        <end position="1072"/>
    </location>
</feature>
<reference evidence="7" key="1">
    <citation type="submission" date="2020-06" db="EMBL/GenBank/DDBJ databases">
        <authorList>
            <consortium name="Plant Systems Biology data submission"/>
        </authorList>
    </citation>
    <scope>NUCLEOTIDE SEQUENCE</scope>
    <source>
        <strain evidence="7">D6</strain>
    </source>
</reference>
<feature type="domain" description="Helicase ATP-binding" evidence="5">
    <location>
        <begin position="305"/>
        <end position="467"/>
    </location>
</feature>
<evidence type="ECO:0000256" key="1">
    <source>
        <dbReference type="ARBA" id="ARBA00022741"/>
    </source>
</evidence>
<keyword evidence="1" id="KW-0547">Nucleotide-binding</keyword>
<dbReference type="InterPro" id="IPR014001">
    <property type="entry name" value="Helicase_ATP-bd"/>
</dbReference>